<dbReference type="Pfam" id="PF07024">
    <property type="entry name" value="ImpE"/>
    <property type="match status" value="1"/>
</dbReference>
<sequence length="274" mass="30165">MDAIRELLSSGQLDEAITHAQNTLRKDPSATDMRACLIELLCLDGQLERADDMLMSLARHQPDWLAGAANMRQLMRAQHARLALAEGKLADDVVATEGEQLEALLAVNLNLLEGDPGAASEAANGLEAGRTDTRYRVGEQEGDFRDCDDSLAGFFEGLGTDGHYYLWLWSDIREVEFHAASSPVELIWRRASVTLKDGRQGEVFVPLTYLRSQTASQKLGRETDWEEHEGGLVTGLGLKMFLLGDEAVTLESVRRLECCDEPETTETAAAEANE</sequence>
<dbReference type="InterPro" id="IPR011990">
    <property type="entry name" value="TPR-like_helical_dom_sf"/>
</dbReference>
<dbReference type="EMBL" id="BMXV01000004">
    <property type="protein sequence ID" value="GGY72017.1"/>
    <property type="molecule type" value="Genomic_DNA"/>
</dbReference>
<dbReference type="Proteomes" id="UP000601597">
    <property type="component" value="Unassembled WGS sequence"/>
</dbReference>
<dbReference type="RefSeq" id="WP_189575748.1">
    <property type="nucleotide sequence ID" value="NZ_BMXV01000004.1"/>
</dbReference>
<evidence type="ECO:0000313" key="1">
    <source>
        <dbReference type="EMBL" id="GGY72017.1"/>
    </source>
</evidence>
<gene>
    <name evidence="1" type="ORF">GCM10007071_18800</name>
</gene>
<accession>A0ABQ3AZ77</accession>
<dbReference type="Gene3D" id="1.25.40.10">
    <property type="entry name" value="Tetratricopeptide repeat domain"/>
    <property type="match status" value="1"/>
</dbReference>
<keyword evidence="2" id="KW-1185">Reference proteome</keyword>
<evidence type="ECO:0000313" key="2">
    <source>
        <dbReference type="Proteomes" id="UP000601597"/>
    </source>
</evidence>
<dbReference type="SUPFAM" id="SSF144059">
    <property type="entry name" value="ImpE-like"/>
    <property type="match status" value="1"/>
</dbReference>
<dbReference type="Pfam" id="PF14559">
    <property type="entry name" value="TPR_19"/>
    <property type="match status" value="1"/>
</dbReference>
<comment type="caution">
    <text evidence="1">The sequence shown here is derived from an EMBL/GenBank/DDBJ whole genome shotgun (WGS) entry which is preliminary data.</text>
</comment>
<reference evidence="2" key="1">
    <citation type="journal article" date="2019" name="Int. J. Syst. Evol. Microbiol.">
        <title>The Global Catalogue of Microorganisms (GCM) 10K type strain sequencing project: providing services to taxonomists for standard genome sequencing and annotation.</title>
        <authorList>
            <consortium name="The Broad Institute Genomics Platform"/>
            <consortium name="The Broad Institute Genome Sequencing Center for Infectious Disease"/>
            <person name="Wu L."/>
            <person name="Ma J."/>
        </authorList>
    </citation>
    <scope>NUCLEOTIDE SEQUENCE [LARGE SCALE GENOMIC DNA]</scope>
    <source>
        <strain evidence="2">KCTC 22280</strain>
    </source>
</reference>
<dbReference type="InterPro" id="IPR009211">
    <property type="entry name" value="TagJ"/>
</dbReference>
<proteinExistence type="predicted"/>
<organism evidence="1 2">
    <name type="scientific">Marinobacter zhanjiangensis</name>
    <dbReference type="NCBI Taxonomy" id="578215"/>
    <lineage>
        <taxon>Bacteria</taxon>
        <taxon>Pseudomonadati</taxon>
        <taxon>Pseudomonadota</taxon>
        <taxon>Gammaproteobacteria</taxon>
        <taxon>Pseudomonadales</taxon>
        <taxon>Marinobacteraceae</taxon>
        <taxon>Marinobacter</taxon>
    </lineage>
</organism>
<name>A0ABQ3AZ77_9GAMM</name>
<dbReference type="PIRSF" id="PIRSF029288">
    <property type="entry name" value="SciE_ImpE"/>
    <property type="match status" value="1"/>
</dbReference>
<protein>
    <submittedName>
        <fullName evidence="1">Protein of avirulence locus</fullName>
    </submittedName>
</protein>